<dbReference type="InterPro" id="IPR036142">
    <property type="entry name" value="ENT_dom-like_sf"/>
</dbReference>
<keyword evidence="6" id="KW-0539">Nucleus</keyword>
<dbReference type="GO" id="GO:0005634">
    <property type="term" value="C:nucleus"/>
    <property type="evidence" value="ECO:0007669"/>
    <property type="project" value="UniProtKB-SubCell"/>
</dbReference>
<dbReference type="GO" id="GO:0016020">
    <property type="term" value="C:membrane"/>
    <property type="evidence" value="ECO:0007669"/>
    <property type="project" value="UniProtKB-SubCell"/>
</dbReference>
<evidence type="ECO:0008006" key="14">
    <source>
        <dbReference type="Google" id="ProtNLM"/>
    </source>
</evidence>
<feature type="transmembrane region" description="Helical" evidence="9">
    <location>
        <begin position="878"/>
        <end position="895"/>
    </location>
</feature>
<evidence type="ECO:0000256" key="4">
    <source>
        <dbReference type="ARBA" id="ARBA00022989"/>
    </source>
</evidence>
<dbReference type="GO" id="GO:0080115">
    <property type="term" value="F:myosin XI tail binding"/>
    <property type="evidence" value="ECO:0007669"/>
    <property type="project" value="UniProtKB-ARBA"/>
</dbReference>
<dbReference type="AlphaFoldDB" id="A0A8J5FL81"/>
<dbReference type="PROSITE" id="PS51138">
    <property type="entry name" value="ENT"/>
    <property type="match status" value="1"/>
</dbReference>
<dbReference type="Gene3D" id="1.10.1240.40">
    <property type="entry name" value="ENT domain"/>
    <property type="match status" value="1"/>
</dbReference>
<dbReference type="Pfam" id="PF04576">
    <property type="entry name" value="Zein-binding"/>
    <property type="match status" value="1"/>
</dbReference>
<name>A0A8J5FL81_ZINOF</name>
<evidence type="ECO:0000313" key="12">
    <source>
        <dbReference type="EMBL" id="KAG6489674.1"/>
    </source>
</evidence>
<organism evidence="12 13">
    <name type="scientific">Zingiber officinale</name>
    <name type="common">Ginger</name>
    <name type="synonym">Amomum zingiber</name>
    <dbReference type="NCBI Taxonomy" id="94328"/>
    <lineage>
        <taxon>Eukaryota</taxon>
        <taxon>Viridiplantae</taxon>
        <taxon>Streptophyta</taxon>
        <taxon>Embryophyta</taxon>
        <taxon>Tracheophyta</taxon>
        <taxon>Spermatophyta</taxon>
        <taxon>Magnoliopsida</taxon>
        <taxon>Liliopsida</taxon>
        <taxon>Zingiberales</taxon>
        <taxon>Zingiberaceae</taxon>
        <taxon>Zingiber</taxon>
    </lineage>
</organism>
<feature type="compositionally biased region" description="Polar residues" evidence="8">
    <location>
        <begin position="637"/>
        <end position="646"/>
    </location>
</feature>
<evidence type="ECO:0000313" key="13">
    <source>
        <dbReference type="Proteomes" id="UP000734854"/>
    </source>
</evidence>
<keyword evidence="5 9" id="KW-0472">Membrane</keyword>
<dbReference type="PROSITE" id="PS51775">
    <property type="entry name" value="GTD_BINDING"/>
    <property type="match status" value="1"/>
</dbReference>
<dbReference type="InterPro" id="IPR007656">
    <property type="entry name" value="GTD-bd"/>
</dbReference>
<feature type="coiled-coil region" evidence="7">
    <location>
        <begin position="349"/>
        <end position="376"/>
    </location>
</feature>
<evidence type="ECO:0000256" key="9">
    <source>
        <dbReference type="SAM" id="Phobius"/>
    </source>
</evidence>
<protein>
    <recommendedName>
        <fullName evidence="14">GTD-binding domain-containing protein</fullName>
    </recommendedName>
</protein>
<feature type="domain" description="ENT" evidence="10">
    <location>
        <begin position="118"/>
        <end position="208"/>
    </location>
</feature>
<evidence type="ECO:0000259" key="10">
    <source>
        <dbReference type="PROSITE" id="PS51138"/>
    </source>
</evidence>
<evidence type="ECO:0000259" key="11">
    <source>
        <dbReference type="PROSITE" id="PS51775"/>
    </source>
</evidence>
<evidence type="ECO:0000256" key="1">
    <source>
        <dbReference type="ARBA" id="ARBA00004123"/>
    </source>
</evidence>
<evidence type="ECO:0000256" key="8">
    <source>
        <dbReference type="SAM" id="MobiDB-lite"/>
    </source>
</evidence>
<dbReference type="Proteomes" id="UP000734854">
    <property type="component" value="Unassembled WGS sequence"/>
</dbReference>
<keyword evidence="7" id="KW-0175">Coiled coil</keyword>
<comment type="caution">
    <text evidence="12">The sequence shown here is derived from an EMBL/GenBank/DDBJ whole genome shotgun (WGS) entry which is preliminary data.</text>
</comment>
<dbReference type="Pfam" id="PF03735">
    <property type="entry name" value="ENT"/>
    <property type="match status" value="1"/>
</dbReference>
<evidence type="ECO:0000256" key="7">
    <source>
        <dbReference type="SAM" id="Coils"/>
    </source>
</evidence>
<evidence type="ECO:0000256" key="5">
    <source>
        <dbReference type="ARBA" id="ARBA00023136"/>
    </source>
</evidence>
<feature type="domain" description="GTD-binding" evidence="11">
    <location>
        <begin position="518"/>
        <end position="616"/>
    </location>
</feature>
<dbReference type="PANTHER" id="PTHR31422">
    <property type="entry name" value="BNAANNG28530D PROTEIN"/>
    <property type="match status" value="1"/>
</dbReference>
<comment type="subcellular location">
    <subcellularLocation>
        <location evidence="2">Membrane</location>
    </subcellularLocation>
    <subcellularLocation>
        <location evidence="1">Nucleus</location>
    </subcellularLocation>
</comment>
<dbReference type="PANTHER" id="PTHR31422:SF0">
    <property type="entry name" value="MYOSIN-BINDING PROTEIN 7"/>
    <property type="match status" value="1"/>
</dbReference>
<gene>
    <name evidence="12" type="ORF">ZIOFF_050950</name>
</gene>
<evidence type="ECO:0000256" key="2">
    <source>
        <dbReference type="ARBA" id="ARBA00004370"/>
    </source>
</evidence>
<dbReference type="SUPFAM" id="SSF158639">
    <property type="entry name" value="ENT-like"/>
    <property type="match status" value="1"/>
</dbReference>
<dbReference type="EMBL" id="JACMSC010000014">
    <property type="protein sequence ID" value="KAG6489674.1"/>
    <property type="molecule type" value="Genomic_DNA"/>
</dbReference>
<feature type="region of interest" description="Disordered" evidence="8">
    <location>
        <begin position="627"/>
        <end position="649"/>
    </location>
</feature>
<keyword evidence="3 9" id="KW-0812">Transmembrane</keyword>
<keyword evidence="4 9" id="KW-1133">Transmembrane helix</keyword>
<reference evidence="12 13" key="1">
    <citation type="submission" date="2020-08" db="EMBL/GenBank/DDBJ databases">
        <title>Plant Genome Project.</title>
        <authorList>
            <person name="Zhang R.-G."/>
        </authorList>
    </citation>
    <scope>NUCLEOTIDE SEQUENCE [LARGE SCALE GENOMIC DNA]</scope>
    <source>
        <tissue evidence="12">Rhizome</tissue>
    </source>
</reference>
<evidence type="ECO:0000256" key="6">
    <source>
        <dbReference type="ARBA" id="ARBA00023242"/>
    </source>
</evidence>
<evidence type="ECO:0000256" key="3">
    <source>
        <dbReference type="ARBA" id="ARBA00022692"/>
    </source>
</evidence>
<dbReference type="InterPro" id="IPR005491">
    <property type="entry name" value="ENT_dom"/>
</dbReference>
<keyword evidence="13" id="KW-1185">Reference proteome</keyword>
<accession>A0A8J5FL81</accession>
<sequence length="911" mass="101140">MATTTITTTREFLDLLHPPASRSATCFPSSIFLLDLISGGFPFVPDPMKNDSSAIAFDMRVDWLTFGFSLLGFNGGLVETDDDLQYSGIIKVSNGLAHPRVMPNTSGPVSCGKGQRDMDFQIHCLEMEAYSSVLKVFVAQSDVLSWVRLTAYLFHASVTGKYVDALTGCANAIFVLVQVLNYCSFIILGSTWANNTIKEGTQDLHCSGPSYDGFADCHCRNSRELLKATLNPSLDSKSLGHVPNKRLKRTHISLSSSMRHPTLTSTPSHMPLRWDQLARKGTLDNQSKQPSITKARGSLKVQSSNKSFAQSSIDNVKSGSDIIEIPATDAVIHEVEKICGADNPDPAQVQRAKALLMNHERALLEAIAKLADASDRGGFHKSIRFNAGSGAGARSDSKHHRRTLPGFLPVPLLPGRPHWHRRSLGRRRRSLRLKYRVPCELRLTKGLFFLFLLSESMDFDEFAVAAEGGAGVGGEGLFVRTFSMGLSTSNDPHRSLRRKLHARGADASTGVARVEIRNEAAALRDAILSHHQTIQKLQSELKEERSAAASAAQEAMSMIVRLQHEKAKAILESQQFKRVTEEKMTHDQQEISSLEDLLFKRQQEMLALSCEVQAYHHRLLSYGFNIDSDAAPPSEPQTPDSASSGDTPREHLQKLEQRIFQLEQTPSSRFGNVMEKAVMVAHSPQGRSRHLRNISCGSYRSILEFNKADEFQASIDGAPDYDNTNDRVYTVDAVHRASNDYVSTPRELQNRRFQMGGGVEEVEISKLQMRLQVLEADSKSMRHTLTSIGMDKMQMVTLKEIARHMCKEGSAEKRIINKPSLKGSSLAITELIAAKEHGRSGTEILAFHVPQLSSYLGHLEVQSVVSFFIFWRKKSPQIKYAFGITLGTACLLLLGKPYRIRQRKLLTRTQG</sequence>
<proteinExistence type="predicted"/>